<organism evidence="2 3">
    <name type="scientific">Reyranella soli</name>
    <dbReference type="NCBI Taxonomy" id="1230389"/>
    <lineage>
        <taxon>Bacteria</taxon>
        <taxon>Pseudomonadati</taxon>
        <taxon>Pseudomonadota</taxon>
        <taxon>Alphaproteobacteria</taxon>
        <taxon>Hyphomicrobiales</taxon>
        <taxon>Reyranellaceae</taxon>
        <taxon>Reyranella</taxon>
    </lineage>
</organism>
<dbReference type="InterPro" id="IPR016047">
    <property type="entry name" value="M23ase_b-sheet_dom"/>
</dbReference>
<name>A0A512NLH2_9HYPH</name>
<dbReference type="InterPro" id="IPR011055">
    <property type="entry name" value="Dup_hybrid_motif"/>
</dbReference>
<reference evidence="2 3" key="1">
    <citation type="submission" date="2019-07" db="EMBL/GenBank/DDBJ databases">
        <title>Whole genome shotgun sequence of Reyranella soli NBRC 108950.</title>
        <authorList>
            <person name="Hosoyama A."/>
            <person name="Uohara A."/>
            <person name="Ohji S."/>
            <person name="Ichikawa N."/>
        </authorList>
    </citation>
    <scope>NUCLEOTIDE SEQUENCE [LARGE SCALE GENOMIC DNA]</scope>
    <source>
        <strain evidence="2 3">NBRC 108950</strain>
    </source>
</reference>
<dbReference type="EMBL" id="BKAJ01000140">
    <property type="protein sequence ID" value="GEP59793.1"/>
    <property type="molecule type" value="Genomic_DNA"/>
</dbReference>
<comment type="caution">
    <text evidence="2">The sequence shown here is derived from an EMBL/GenBank/DDBJ whole genome shotgun (WGS) entry which is preliminary data.</text>
</comment>
<keyword evidence="3" id="KW-1185">Reference proteome</keyword>
<evidence type="ECO:0000259" key="1">
    <source>
        <dbReference type="Pfam" id="PF01551"/>
    </source>
</evidence>
<dbReference type="Gene3D" id="2.70.70.10">
    <property type="entry name" value="Glucose Permease (Domain IIA)"/>
    <property type="match status" value="1"/>
</dbReference>
<accession>A0A512NLH2</accession>
<gene>
    <name evidence="2" type="ORF">RSO01_69590</name>
</gene>
<dbReference type="Pfam" id="PF01551">
    <property type="entry name" value="Peptidase_M23"/>
    <property type="match status" value="1"/>
</dbReference>
<dbReference type="AlphaFoldDB" id="A0A512NLH2"/>
<evidence type="ECO:0000313" key="3">
    <source>
        <dbReference type="Proteomes" id="UP000321058"/>
    </source>
</evidence>
<dbReference type="CDD" id="cd12797">
    <property type="entry name" value="M23_peptidase"/>
    <property type="match status" value="1"/>
</dbReference>
<sequence length="74" mass="7999">MIGYVGSSGLSTGPHLHFEVHRGGRPVDPLSLARTATRSRLAGEDLARFRERVAEIDRARESTKNGAPSGEPFP</sequence>
<proteinExistence type="predicted"/>
<feature type="domain" description="M23ase beta-sheet core" evidence="1">
    <location>
        <begin position="2"/>
        <end position="29"/>
    </location>
</feature>
<dbReference type="Proteomes" id="UP000321058">
    <property type="component" value="Unassembled WGS sequence"/>
</dbReference>
<protein>
    <recommendedName>
        <fullName evidence="1">M23ase beta-sheet core domain-containing protein</fullName>
    </recommendedName>
</protein>
<dbReference type="SUPFAM" id="SSF51261">
    <property type="entry name" value="Duplicated hybrid motif"/>
    <property type="match status" value="1"/>
</dbReference>
<evidence type="ECO:0000313" key="2">
    <source>
        <dbReference type="EMBL" id="GEP59793.1"/>
    </source>
</evidence>